<evidence type="ECO:0000313" key="2">
    <source>
        <dbReference type="Proteomes" id="UP000198253"/>
    </source>
</evidence>
<organism evidence="1 2">
    <name type="scientific">Micromonospora echinospora</name>
    <name type="common">Micromonospora purpurea</name>
    <dbReference type="NCBI Taxonomy" id="1877"/>
    <lineage>
        <taxon>Bacteria</taxon>
        <taxon>Bacillati</taxon>
        <taxon>Actinomycetota</taxon>
        <taxon>Actinomycetes</taxon>
        <taxon>Micromonosporales</taxon>
        <taxon>Micromonosporaceae</taxon>
        <taxon>Micromonospora</taxon>
    </lineage>
</organism>
<dbReference type="AlphaFoldDB" id="A0A1C4XW71"/>
<dbReference type="PANTHER" id="PTHR48312">
    <property type="match status" value="1"/>
</dbReference>
<dbReference type="Gene3D" id="3.40.50.300">
    <property type="entry name" value="P-loop containing nucleotide triphosphate hydrolases"/>
    <property type="match status" value="1"/>
</dbReference>
<dbReference type="RefSeq" id="WP_088982501.1">
    <property type="nucleotide sequence ID" value="NZ_LT607413.1"/>
</dbReference>
<dbReference type="InParanoid" id="A0A1C4XW71"/>
<reference evidence="2" key="1">
    <citation type="submission" date="2016-06" db="EMBL/GenBank/DDBJ databases">
        <authorList>
            <person name="Varghese N."/>
            <person name="Submissions Spin"/>
        </authorList>
    </citation>
    <scope>NUCLEOTIDE SEQUENCE [LARGE SCALE GENOMIC DNA]</scope>
    <source>
        <strain evidence="2">DSM 43816</strain>
    </source>
</reference>
<dbReference type="Pfam" id="PF19798">
    <property type="entry name" value="Sulfotransfer_5"/>
    <property type="match status" value="1"/>
</dbReference>
<evidence type="ECO:0008006" key="3">
    <source>
        <dbReference type="Google" id="ProtNLM"/>
    </source>
</evidence>
<dbReference type="SUPFAM" id="SSF52540">
    <property type="entry name" value="P-loop containing nucleoside triphosphate hydrolases"/>
    <property type="match status" value="1"/>
</dbReference>
<evidence type="ECO:0000313" key="1">
    <source>
        <dbReference type="EMBL" id="SCF12680.1"/>
    </source>
</evidence>
<dbReference type="PANTHER" id="PTHR48312:SF1">
    <property type="entry name" value="SULFOTRANSFERASE"/>
    <property type="match status" value="1"/>
</dbReference>
<name>A0A1C4XW71_MICEC</name>
<dbReference type="OrthoDB" id="272985at2"/>
<gene>
    <name evidence="1" type="ORF">GA0070618_3391</name>
</gene>
<dbReference type="InterPro" id="IPR027417">
    <property type="entry name" value="P-loop_NTPase"/>
</dbReference>
<accession>A0A1C4XW71</accession>
<keyword evidence="2" id="KW-1185">Reference proteome</keyword>
<dbReference type="Proteomes" id="UP000198253">
    <property type="component" value="Chromosome I"/>
</dbReference>
<sequence length="245" mass="27682">MALIAMWAHPRAISTAFLRMMIARGDVTVVHEPLVTLVDTGRVELPAADGGTVTATSPAEVTAHLLDLGRDRPVFVKDTLEYRYGHLFEAPERIADVTHTFLVRHPARTISSHHAIKPTVACHEIGYEHQWDLFELVRATAHRPPVVLSAEALLRDPDRVVAAWCAAVDLPYRPEALTWDPGDRAEWARTRIWHLDVERTSGFRPVAKDFTVTVENDATLRAYYDHHLPFYQRLVQHAIPLEEPS</sequence>
<protein>
    <recommendedName>
        <fullName evidence="3">Sulfotransferase family protein</fullName>
    </recommendedName>
</protein>
<dbReference type="EMBL" id="LT607413">
    <property type="protein sequence ID" value="SCF12680.1"/>
    <property type="molecule type" value="Genomic_DNA"/>
</dbReference>
<proteinExistence type="predicted"/>